<keyword evidence="2" id="KW-1185">Reference proteome</keyword>
<evidence type="ECO:0000313" key="1">
    <source>
        <dbReference type="EMBL" id="OOQ57874.1"/>
    </source>
</evidence>
<dbReference type="Pfam" id="PF14022">
    <property type="entry name" value="DUF4238"/>
    <property type="match status" value="1"/>
</dbReference>
<evidence type="ECO:0000313" key="2">
    <source>
        <dbReference type="Proteomes" id="UP000189739"/>
    </source>
</evidence>
<gene>
    <name evidence="1" type="ORF">BC343_13955</name>
</gene>
<evidence type="ECO:0008006" key="3">
    <source>
        <dbReference type="Google" id="ProtNLM"/>
    </source>
</evidence>
<proteinExistence type="predicted"/>
<protein>
    <recommendedName>
        <fullName evidence="3">DUF4238 domain-containing protein</fullName>
    </recommendedName>
</protein>
<name>A0A1S9PA68_9SPHI</name>
<organism evidence="1 2">
    <name type="scientific">Mucilaginibacter pedocola</name>
    <dbReference type="NCBI Taxonomy" id="1792845"/>
    <lineage>
        <taxon>Bacteria</taxon>
        <taxon>Pseudomonadati</taxon>
        <taxon>Bacteroidota</taxon>
        <taxon>Sphingobacteriia</taxon>
        <taxon>Sphingobacteriales</taxon>
        <taxon>Sphingobacteriaceae</taxon>
        <taxon>Mucilaginibacter</taxon>
    </lineage>
</organism>
<dbReference type="AlphaFoldDB" id="A0A1S9PA68"/>
<dbReference type="Proteomes" id="UP000189739">
    <property type="component" value="Unassembled WGS sequence"/>
</dbReference>
<dbReference type="EMBL" id="MBTF01000035">
    <property type="protein sequence ID" value="OOQ57874.1"/>
    <property type="molecule type" value="Genomic_DNA"/>
</dbReference>
<accession>A0A1S9PA68</accession>
<sequence>MRRFTDDKKQLWVFDKSTGKIFPTTCENIAGENQFYWNEELNEQGHDPLTLEKQFADLEGEAAAITNDWFRQFSRNKKLIIPKINREIMSLYLATQLLRTAEARNRIVEFSKISNPGYDAENDARQLHIALIWDTKLVESMCKRIKSCIWMFGLNETATPFLTSDHPVLIKNFENTQWLSGPVVYEPGMYIVFPLTPQLIMYAKDHKHWKGAKIFKDSITPVTFDQHMVQHENSGQVGMSNRFIFSNENNFDFAKEFLTDNETFKDPKRSRFINKPRGD</sequence>
<dbReference type="InterPro" id="IPR025332">
    <property type="entry name" value="DUF4238"/>
</dbReference>
<comment type="caution">
    <text evidence="1">The sequence shown here is derived from an EMBL/GenBank/DDBJ whole genome shotgun (WGS) entry which is preliminary data.</text>
</comment>
<reference evidence="1 2" key="1">
    <citation type="submission" date="2016-07" db="EMBL/GenBank/DDBJ databases">
        <title>Genomic analysis of zinc-resistant bacterium Mucilaginibacter pedocola TBZ30.</title>
        <authorList>
            <person name="Huang J."/>
            <person name="Tang J."/>
        </authorList>
    </citation>
    <scope>NUCLEOTIDE SEQUENCE [LARGE SCALE GENOMIC DNA]</scope>
    <source>
        <strain evidence="1 2">TBZ30</strain>
    </source>
</reference>
<dbReference type="STRING" id="1792845.BC343_13955"/>